<dbReference type="RefSeq" id="WP_377516433.1">
    <property type="nucleotide sequence ID" value="NZ_JBHRUT010000014.1"/>
</dbReference>
<keyword evidence="2" id="KW-0456">Lyase</keyword>
<dbReference type="InterPro" id="IPR036568">
    <property type="entry name" value="GGCT-like_sf"/>
</dbReference>
<evidence type="ECO:0000256" key="1">
    <source>
        <dbReference type="ARBA" id="ARBA00012344"/>
    </source>
</evidence>
<gene>
    <name evidence="3" type="ORF">ACFFGG_08880</name>
</gene>
<name>A0ABV6PS75_9BURK</name>
<dbReference type="CDD" id="cd06661">
    <property type="entry name" value="GGCT_like"/>
    <property type="match status" value="1"/>
</dbReference>
<dbReference type="EC" id="4.3.2.7" evidence="1"/>
<organism evidence="3 4">
    <name type="scientific">Ottowia pentelensis</name>
    <dbReference type="NCBI Taxonomy" id="511108"/>
    <lineage>
        <taxon>Bacteria</taxon>
        <taxon>Pseudomonadati</taxon>
        <taxon>Pseudomonadota</taxon>
        <taxon>Betaproteobacteria</taxon>
        <taxon>Burkholderiales</taxon>
        <taxon>Comamonadaceae</taxon>
        <taxon>Ottowia</taxon>
    </lineage>
</organism>
<dbReference type="PANTHER" id="PTHR12192:SF2">
    <property type="entry name" value="GLUTATHIONE-SPECIFIC GAMMA-GLUTAMYLCYCLOTRANSFERASE 2"/>
    <property type="match status" value="1"/>
</dbReference>
<keyword evidence="4" id="KW-1185">Reference proteome</keyword>
<protein>
    <recommendedName>
        <fullName evidence="1">glutathione-specific gamma-glutamylcyclotransferase</fullName>
        <ecNumber evidence="1">4.3.2.7</ecNumber>
    </recommendedName>
</protein>
<evidence type="ECO:0000256" key="2">
    <source>
        <dbReference type="ARBA" id="ARBA00023239"/>
    </source>
</evidence>
<sequence>MLQSGAFLEAFGDLPGQARWSLQRIDASLRATLARRPAGPLWLYAYGSLIWNPLFHYEARQGALLRGWQRHFCLQLLAGRASPQTPGRMLALDAGDACAGVVFRLAESTLLDELRLVWIREMVYGSYRPVWEPVRLDDGQDVQALVFVADPTQAQYAVDAGVEPTARLIAAAHGPLGSNLEYLLRLDESLIEQGIRDPYVHRLAAAARELGAP</sequence>
<dbReference type="Pfam" id="PF04752">
    <property type="entry name" value="ChaC"/>
    <property type="match status" value="1"/>
</dbReference>
<evidence type="ECO:0000313" key="3">
    <source>
        <dbReference type="EMBL" id="MFC0592670.1"/>
    </source>
</evidence>
<dbReference type="SUPFAM" id="SSF110857">
    <property type="entry name" value="Gamma-glutamyl cyclotransferase-like"/>
    <property type="match status" value="1"/>
</dbReference>
<dbReference type="InterPro" id="IPR013024">
    <property type="entry name" value="GGCT-like"/>
</dbReference>
<reference evidence="3 4" key="1">
    <citation type="submission" date="2024-09" db="EMBL/GenBank/DDBJ databases">
        <authorList>
            <person name="Sun Q."/>
            <person name="Mori K."/>
        </authorList>
    </citation>
    <scope>NUCLEOTIDE SEQUENCE [LARGE SCALE GENOMIC DNA]</scope>
    <source>
        <strain evidence="3 4">NCAIM B.02336</strain>
    </source>
</reference>
<evidence type="ECO:0000313" key="4">
    <source>
        <dbReference type="Proteomes" id="UP001589834"/>
    </source>
</evidence>
<proteinExistence type="predicted"/>
<dbReference type="Gene3D" id="3.10.490.10">
    <property type="entry name" value="Gamma-glutamyl cyclotransferase-like"/>
    <property type="match status" value="1"/>
</dbReference>
<dbReference type="EMBL" id="JBHLTN010000016">
    <property type="protein sequence ID" value="MFC0592670.1"/>
    <property type="molecule type" value="Genomic_DNA"/>
</dbReference>
<dbReference type="Proteomes" id="UP001589834">
    <property type="component" value="Unassembled WGS sequence"/>
</dbReference>
<dbReference type="PANTHER" id="PTHR12192">
    <property type="entry name" value="CATION TRANSPORT PROTEIN CHAC-RELATED"/>
    <property type="match status" value="1"/>
</dbReference>
<accession>A0ABV6PS75</accession>
<dbReference type="InterPro" id="IPR006840">
    <property type="entry name" value="ChaC"/>
</dbReference>
<comment type="caution">
    <text evidence="3">The sequence shown here is derived from an EMBL/GenBank/DDBJ whole genome shotgun (WGS) entry which is preliminary data.</text>
</comment>